<dbReference type="AlphaFoldDB" id="A0A2U2HJW6"/>
<keyword evidence="2" id="KW-0732">Signal</keyword>
<evidence type="ECO:0000256" key="2">
    <source>
        <dbReference type="SAM" id="SignalP"/>
    </source>
</evidence>
<dbReference type="Pfam" id="PF09826">
    <property type="entry name" value="Beta_propel"/>
    <property type="match status" value="1"/>
</dbReference>
<feature type="chain" id="PRO_5015680910" description="Beta propeller domain-containing protein" evidence="2">
    <location>
        <begin position="40"/>
        <end position="677"/>
    </location>
</feature>
<name>A0A2U2HJW6_9BURK</name>
<dbReference type="OrthoDB" id="7439267at2"/>
<feature type="region of interest" description="Disordered" evidence="1">
    <location>
        <begin position="111"/>
        <end position="143"/>
    </location>
</feature>
<dbReference type="InterPro" id="IPR019198">
    <property type="entry name" value="Beta_propeller_containing"/>
</dbReference>
<dbReference type="PROSITE" id="PS51257">
    <property type="entry name" value="PROKAR_LIPOPROTEIN"/>
    <property type="match status" value="1"/>
</dbReference>
<evidence type="ECO:0000313" key="4">
    <source>
        <dbReference type="Proteomes" id="UP000241421"/>
    </source>
</evidence>
<evidence type="ECO:0000313" key="3">
    <source>
        <dbReference type="EMBL" id="PWF47789.1"/>
    </source>
</evidence>
<feature type="signal peptide" evidence="2">
    <location>
        <begin position="1"/>
        <end position="39"/>
    </location>
</feature>
<reference evidence="3 4" key="1">
    <citation type="submission" date="2018-04" db="EMBL/GenBank/DDBJ databases">
        <title>Massilia violaceinigra sp. nov., a novel purple-pigmented bacterium isolated from Tianshan glacier, Xinjiang, China.</title>
        <authorList>
            <person name="Wang H."/>
        </authorList>
    </citation>
    <scope>NUCLEOTIDE SEQUENCE [LARGE SCALE GENOMIC DNA]</scope>
    <source>
        <strain evidence="3 4">B448-2</strain>
    </source>
</reference>
<feature type="compositionally biased region" description="Pro residues" evidence="1">
    <location>
        <begin position="111"/>
        <end position="123"/>
    </location>
</feature>
<evidence type="ECO:0000256" key="1">
    <source>
        <dbReference type="SAM" id="MobiDB-lite"/>
    </source>
</evidence>
<protein>
    <recommendedName>
        <fullName evidence="5">Beta propeller domain-containing protein</fullName>
    </recommendedName>
</protein>
<keyword evidence="4" id="KW-1185">Reference proteome</keyword>
<gene>
    <name evidence="3" type="ORF">C7C56_014065</name>
</gene>
<dbReference type="EMBL" id="PXWF02000229">
    <property type="protein sequence ID" value="PWF47789.1"/>
    <property type="molecule type" value="Genomic_DNA"/>
</dbReference>
<accession>A0A2U2HJW6</accession>
<sequence length="677" mass="72354">MPSHPKPSHPKPSHTKPSHSLAAGLVLAFAAALACPAQAADTAPAKTLTAFASEAALQAFFKRYADEQRAREEAAAKARAKAMANAAPAGEPMYSVAPGMAPPSPIPMPAYAPPPSPPSPSAPAAPSASAKAAGESVTNTQTAGVDEGGIVKVHGQHLVMLRRGKLFTVDIGKGRLKPVSSIDAFAPGTDPSGSWFDEMLISGDTVAVIGYSYRRGGTEIGLFDIDRAGQLRYRATYHMRSNDYYSSRNYASRQIGSKLIFYTPLYLRPGQSDPLSKFPALRKWRPDATPADFERIAPATRIYRTDDPIEPHARLALHTVTVCDLAAREMKCEASAVLGPQGRVFYVSGESVYVWAAPGRQAEGGRSGAGLFRIPLDGGAPSALKVAGAPVDQFSFLESGDGHLNVLVRAQGGGEGMWRAERGSGEVALMRVPLKSFSDGRDSAPAHSYRALPNADRYGVQNRYVGAYLLYGSSARHVNSPPDAPRHALHAVRWDGAGEAQTLSMPHAVERIEAMGADAVVIGSRTGDLHFSSIKLGRVAELAYRYVRGNAAQSEARSHGFFYKSERADDGIVGLPITHDGRAGNAGGYGPAASLLYLRNKRLRLDELGSLLSQPSKTDDGCRASCVDWYGNARPLFLQGRVFALMGYELVEGKVRGERLSETRRISYAPATMAIAR</sequence>
<dbReference type="Proteomes" id="UP000241421">
    <property type="component" value="Unassembled WGS sequence"/>
</dbReference>
<evidence type="ECO:0008006" key="5">
    <source>
        <dbReference type="Google" id="ProtNLM"/>
    </source>
</evidence>
<proteinExistence type="predicted"/>
<feature type="compositionally biased region" description="Low complexity" evidence="1">
    <location>
        <begin position="124"/>
        <end position="133"/>
    </location>
</feature>
<dbReference type="RefSeq" id="WP_106758009.1">
    <property type="nucleotide sequence ID" value="NZ_PXWF02000229.1"/>
</dbReference>
<comment type="caution">
    <text evidence="3">The sequence shown here is derived from an EMBL/GenBank/DDBJ whole genome shotgun (WGS) entry which is preliminary data.</text>
</comment>
<organism evidence="3 4">
    <name type="scientific">Massilia glaciei</name>
    <dbReference type="NCBI Taxonomy" id="1524097"/>
    <lineage>
        <taxon>Bacteria</taxon>
        <taxon>Pseudomonadati</taxon>
        <taxon>Pseudomonadota</taxon>
        <taxon>Betaproteobacteria</taxon>
        <taxon>Burkholderiales</taxon>
        <taxon>Oxalobacteraceae</taxon>
        <taxon>Telluria group</taxon>
        <taxon>Massilia</taxon>
    </lineage>
</organism>